<accession>W9V942</accession>
<keyword evidence="4" id="KW-1185">Reference proteome</keyword>
<dbReference type="SUPFAM" id="SSF53850">
    <property type="entry name" value="Periplasmic binding protein-like II"/>
    <property type="match status" value="1"/>
</dbReference>
<dbReference type="Gene3D" id="3.40.190.10">
    <property type="entry name" value="Periplasmic binding protein-like II"/>
    <property type="match status" value="1"/>
</dbReference>
<reference evidence="3 4" key="2">
    <citation type="journal article" date="2015" name="Syst. Appl. Microbiol.">
        <title>Nitrincola nitratireducens sp. nov. isolated from a haloalkaline crater lake.</title>
        <authorList>
            <person name="Singh A."/>
            <person name="Vaidya B."/>
            <person name="Tanuku N.R."/>
            <person name="Pinnaka A.K."/>
        </authorList>
    </citation>
    <scope>NUCLEOTIDE SEQUENCE [LARGE SCALE GENOMIC DNA]</scope>
    <source>
        <strain evidence="3 4">AK23</strain>
    </source>
</reference>
<gene>
    <name evidence="3" type="ORF">D791_00842</name>
</gene>
<comment type="similarity">
    <text evidence="1">Belongs to the UPF0065 (bug) family.</text>
</comment>
<dbReference type="PATRIC" id="fig|1229521.3.peg.855"/>
<organism evidence="3 4">
    <name type="scientific">Nitrincola nitratireducens</name>
    <dbReference type="NCBI Taxonomy" id="1229521"/>
    <lineage>
        <taxon>Bacteria</taxon>
        <taxon>Pseudomonadati</taxon>
        <taxon>Pseudomonadota</taxon>
        <taxon>Gammaproteobacteria</taxon>
        <taxon>Oceanospirillales</taxon>
        <taxon>Oceanospirillaceae</taxon>
        <taxon>Nitrincola</taxon>
    </lineage>
</organism>
<dbReference type="InterPro" id="IPR005064">
    <property type="entry name" value="BUG"/>
</dbReference>
<keyword evidence="2" id="KW-0732">Signal</keyword>
<dbReference type="EMBL" id="AONB01000002">
    <property type="protein sequence ID" value="EXJ12597.1"/>
    <property type="molecule type" value="Genomic_DNA"/>
</dbReference>
<comment type="caution">
    <text evidence="3">The sequence shown here is derived from an EMBL/GenBank/DDBJ whole genome shotgun (WGS) entry which is preliminary data.</text>
</comment>
<evidence type="ECO:0000256" key="1">
    <source>
        <dbReference type="ARBA" id="ARBA00006987"/>
    </source>
</evidence>
<evidence type="ECO:0000256" key="2">
    <source>
        <dbReference type="SAM" id="SignalP"/>
    </source>
</evidence>
<dbReference type="InterPro" id="IPR042100">
    <property type="entry name" value="Bug_dom1"/>
</dbReference>
<evidence type="ECO:0000313" key="4">
    <source>
        <dbReference type="Proteomes" id="UP000019464"/>
    </source>
</evidence>
<reference evidence="4" key="1">
    <citation type="submission" date="2012-11" db="EMBL/GenBank/DDBJ databases">
        <authorList>
            <person name="Singh A."/>
            <person name="Pinnaka A.K."/>
            <person name="Vaidya B."/>
        </authorList>
    </citation>
    <scope>NUCLEOTIDE SEQUENCE [LARGE SCALE GENOMIC DNA]</scope>
    <source>
        <strain evidence="4">AK23</strain>
    </source>
</reference>
<protein>
    <submittedName>
        <fullName evidence="3">Argininosuccinate lyase</fullName>
    </submittedName>
</protein>
<keyword evidence="3" id="KW-0456">Lyase</keyword>
<dbReference type="PANTHER" id="PTHR42928">
    <property type="entry name" value="TRICARBOXYLATE-BINDING PROTEIN"/>
    <property type="match status" value="1"/>
</dbReference>
<dbReference type="AlphaFoldDB" id="W9V942"/>
<dbReference type="PANTHER" id="PTHR42928:SF5">
    <property type="entry name" value="BLR1237 PROTEIN"/>
    <property type="match status" value="1"/>
</dbReference>
<name>W9V942_9GAMM</name>
<feature type="chain" id="PRO_5004930273" evidence="2">
    <location>
        <begin position="27"/>
        <end position="328"/>
    </location>
</feature>
<dbReference type="CDD" id="cd13578">
    <property type="entry name" value="PBP2_Bug27"/>
    <property type="match status" value="1"/>
</dbReference>
<dbReference type="RefSeq" id="WP_051514138.1">
    <property type="nucleotide sequence ID" value="NZ_AONB01000002.1"/>
</dbReference>
<dbReference type="Gene3D" id="3.40.190.150">
    <property type="entry name" value="Bordetella uptake gene, domain 1"/>
    <property type="match status" value="1"/>
</dbReference>
<dbReference type="Pfam" id="PF03401">
    <property type="entry name" value="TctC"/>
    <property type="match status" value="1"/>
</dbReference>
<dbReference type="Proteomes" id="UP000019464">
    <property type="component" value="Unassembled WGS sequence"/>
</dbReference>
<proteinExistence type="inferred from homology"/>
<feature type="signal peptide" evidence="2">
    <location>
        <begin position="1"/>
        <end position="26"/>
    </location>
</feature>
<dbReference type="OrthoDB" id="9780943at2"/>
<dbReference type="PIRSF" id="PIRSF017082">
    <property type="entry name" value="YflP"/>
    <property type="match status" value="1"/>
</dbReference>
<evidence type="ECO:0000313" key="3">
    <source>
        <dbReference type="EMBL" id="EXJ12597.1"/>
    </source>
</evidence>
<dbReference type="STRING" id="1229521.D791_00842"/>
<dbReference type="GO" id="GO:0016829">
    <property type="term" value="F:lyase activity"/>
    <property type="evidence" value="ECO:0007669"/>
    <property type="project" value="UniProtKB-KW"/>
</dbReference>
<sequence>MINTVKKNVIAACLLGVSALPFSALSDEFPIKTVSIVVPYNAGGGVDTVARILADNLRESLGRDVIVENKPGGSGMIGANYVAKSNPDGYTLLLGSAGETAINEFVYQDKMQYSPTNDLTPITLVSRIPNVLVISPRVPVTSLDEFIDYAKANPDKLTYASSGIGNPQHLNGEFLNSLVGINMTHIPYQGSSRQMVDVASGDVDLTFVSFTSARGFIEDGKVRAIGVTSGKRAEFDESIPALSEHPMLSDYELENWFGLFAPTGTPDSIIHKINEAVVNSLGSSDLSSRLKNMGGESAPMSVDDFRSFLASERIRFSSIIESANFSID</sequence>